<evidence type="ECO:0000313" key="1">
    <source>
        <dbReference type="EMBL" id="TNN35047.1"/>
    </source>
</evidence>
<name>A0A4Z2F1G8_9TELE</name>
<dbReference type="AlphaFoldDB" id="A0A4Z2F1G8"/>
<comment type="caution">
    <text evidence="1">The sequence shown here is derived from an EMBL/GenBank/DDBJ whole genome shotgun (WGS) entry which is preliminary data.</text>
</comment>
<evidence type="ECO:0000313" key="2">
    <source>
        <dbReference type="Proteomes" id="UP000314294"/>
    </source>
</evidence>
<keyword evidence="2" id="KW-1185">Reference proteome</keyword>
<accession>A0A4Z2F1G8</accession>
<gene>
    <name evidence="1" type="ORF">EYF80_054786</name>
</gene>
<reference evidence="1 2" key="1">
    <citation type="submission" date="2019-03" db="EMBL/GenBank/DDBJ databases">
        <title>First draft genome of Liparis tanakae, snailfish: a comprehensive survey of snailfish specific genes.</title>
        <authorList>
            <person name="Kim W."/>
            <person name="Song I."/>
            <person name="Jeong J.-H."/>
            <person name="Kim D."/>
            <person name="Kim S."/>
            <person name="Ryu S."/>
            <person name="Song J.Y."/>
            <person name="Lee S.K."/>
        </authorList>
    </citation>
    <scope>NUCLEOTIDE SEQUENCE [LARGE SCALE GENOMIC DNA]</scope>
    <source>
        <tissue evidence="1">Muscle</tissue>
    </source>
</reference>
<proteinExistence type="predicted"/>
<dbReference type="EMBL" id="SRLO01001841">
    <property type="protein sequence ID" value="TNN35047.1"/>
    <property type="molecule type" value="Genomic_DNA"/>
</dbReference>
<sequence>MLTLAAFCPLTSVRCCGYAQGTRREPRDGSAGSRAAVRGLPYRRGHVNQPVAVRGVTYTDMKRNELALSRLCCG</sequence>
<dbReference type="Proteomes" id="UP000314294">
    <property type="component" value="Unassembled WGS sequence"/>
</dbReference>
<protein>
    <submittedName>
        <fullName evidence="1">Uncharacterized protein</fullName>
    </submittedName>
</protein>
<organism evidence="1 2">
    <name type="scientific">Liparis tanakae</name>
    <name type="common">Tanaka's snailfish</name>
    <dbReference type="NCBI Taxonomy" id="230148"/>
    <lineage>
        <taxon>Eukaryota</taxon>
        <taxon>Metazoa</taxon>
        <taxon>Chordata</taxon>
        <taxon>Craniata</taxon>
        <taxon>Vertebrata</taxon>
        <taxon>Euteleostomi</taxon>
        <taxon>Actinopterygii</taxon>
        <taxon>Neopterygii</taxon>
        <taxon>Teleostei</taxon>
        <taxon>Neoteleostei</taxon>
        <taxon>Acanthomorphata</taxon>
        <taxon>Eupercaria</taxon>
        <taxon>Perciformes</taxon>
        <taxon>Cottioidei</taxon>
        <taxon>Cottales</taxon>
        <taxon>Liparidae</taxon>
        <taxon>Liparis</taxon>
    </lineage>
</organism>